<dbReference type="InterPro" id="IPR051791">
    <property type="entry name" value="Pra-immunoreactive"/>
</dbReference>
<evidence type="ECO:0000256" key="6">
    <source>
        <dbReference type="SAM" id="MobiDB-lite"/>
    </source>
</evidence>
<keyword evidence="3 7" id="KW-0812">Transmembrane</keyword>
<proteinExistence type="predicted"/>
<evidence type="ECO:0000259" key="8">
    <source>
        <dbReference type="Pfam" id="PF06271"/>
    </source>
</evidence>
<feature type="transmembrane region" description="Helical" evidence="7">
    <location>
        <begin position="216"/>
        <end position="235"/>
    </location>
</feature>
<accession>A0ABP9GTZ3</accession>
<feature type="compositionally biased region" description="Low complexity" evidence="6">
    <location>
        <begin position="12"/>
        <end position="22"/>
    </location>
</feature>
<dbReference type="Pfam" id="PF06271">
    <property type="entry name" value="RDD"/>
    <property type="match status" value="1"/>
</dbReference>
<evidence type="ECO:0000256" key="2">
    <source>
        <dbReference type="ARBA" id="ARBA00022475"/>
    </source>
</evidence>
<dbReference type="EMBL" id="BAABHS010000003">
    <property type="protein sequence ID" value="GAA4952746.1"/>
    <property type="molecule type" value="Genomic_DNA"/>
</dbReference>
<organism evidence="9 10">
    <name type="scientific">Yinghuangia aomiensis</name>
    <dbReference type="NCBI Taxonomy" id="676205"/>
    <lineage>
        <taxon>Bacteria</taxon>
        <taxon>Bacillati</taxon>
        <taxon>Actinomycetota</taxon>
        <taxon>Actinomycetes</taxon>
        <taxon>Kitasatosporales</taxon>
        <taxon>Streptomycetaceae</taxon>
        <taxon>Yinghuangia</taxon>
    </lineage>
</organism>
<evidence type="ECO:0000313" key="10">
    <source>
        <dbReference type="Proteomes" id="UP001500466"/>
    </source>
</evidence>
<evidence type="ECO:0000313" key="9">
    <source>
        <dbReference type="EMBL" id="GAA4952746.1"/>
    </source>
</evidence>
<protein>
    <recommendedName>
        <fullName evidence="8">RDD domain-containing protein</fullName>
    </recommendedName>
</protein>
<comment type="subcellular location">
    <subcellularLocation>
        <location evidence="1">Cell membrane</location>
        <topology evidence="1">Multi-pass membrane protein</topology>
    </subcellularLocation>
</comment>
<name>A0ABP9GTZ3_9ACTN</name>
<evidence type="ECO:0000256" key="5">
    <source>
        <dbReference type="ARBA" id="ARBA00023136"/>
    </source>
</evidence>
<feature type="transmembrane region" description="Helical" evidence="7">
    <location>
        <begin position="161"/>
        <end position="180"/>
    </location>
</feature>
<dbReference type="InterPro" id="IPR010432">
    <property type="entry name" value="RDD"/>
</dbReference>
<feature type="compositionally biased region" description="Pro residues" evidence="6">
    <location>
        <begin position="33"/>
        <end position="56"/>
    </location>
</feature>
<keyword evidence="10" id="KW-1185">Reference proteome</keyword>
<keyword evidence="5 7" id="KW-0472">Membrane</keyword>
<comment type="caution">
    <text evidence="9">The sequence shown here is derived from an EMBL/GenBank/DDBJ whole genome shotgun (WGS) entry which is preliminary data.</text>
</comment>
<evidence type="ECO:0000256" key="3">
    <source>
        <dbReference type="ARBA" id="ARBA00022692"/>
    </source>
</evidence>
<dbReference type="PANTHER" id="PTHR36115">
    <property type="entry name" value="PROLINE-RICH ANTIGEN HOMOLOG-RELATED"/>
    <property type="match status" value="1"/>
</dbReference>
<dbReference type="PANTHER" id="PTHR36115:SF4">
    <property type="entry name" value="MEMBRANE PROTEIN"/>
    <property type="match status" value="1"/>
</dbReference>
<gene>
    <name evidence="9" type="ORF">GCM10023205_12440</name>
</gene>
<feature type="region of interest" description="Disordered" evidence="6">
    <location>
        <begin position="315"/>
        <end position="334"/>
    </location>
</feature>
<reference evidence="10" key="1">
    <citation type="journal article" date="2019" name="Int. J. Syst. Evol. Microbiol.">
        <title>The Global Catalogue of Microorganisms (GCM) 10K type strain sequencing project: providing services to taxonomists for standard genome sequencing and annotation.</title>
        <authorList>
            <consortium name="The Broad Institute Genomics Platform"/>
            <consortium name="The Broad Institute Genome Sequencing Center for Infectious Disease"/>
            <person name="Wu L."/>
            <person name="Ma J."/>
        </authorList>
    </citation>
    <scope>NUCLEOTIDE SEQUENCE [LARGE SCALE GENOMIC DNA]</scope>
    <source>
        <strain evidence="10">JCM 17986</strain>
    </source>
</reference>
<dbReference type="RefSeq" id="WP_345674247.1">
    <property type="nucleotide sequence ID" value="NZ_BAABHS010000003.1"/>
</dbReference>
<dbReference type="Proteomes" id="UP001500466">
    <property type="component" value="Unassembled WGS sequence"/>
</dbReference>
<sequence length="334" mass="35352">MTIPQQPEEHPGPGWASGPAFAGAGGPGQPAAPGLPPAPAPFAPPPGPPPAAPPYAAPPAFAVPPAATVQPELPEAPAAPRELPPASRFLRLVARTLDYLLVTALVVPLWFAAYHYLQGKAADLQNDVFRKTFFALLRGGADDAKRAPLQAVDGLWDTTKLLLLLLVLAHLLLPTLYDWLMHARYGRTLGKMAVGIKVVGPDGGSRIGLARAARRSAVAVLVPWAALMLMWYELILRNWSMAGLCGIVSLVGFVDPLLVLGPRRRSWHDRVGRTAVVNVKALARAVELGRAGGQAARQAAQQAAQALPGQAARIGAATAEQARGVRDRMRRPRG</sequence>
<evidence type="ECO:0000256" key="4">
    <source>
        <dbReference type="ARBA" id="ARBA00022989"/>
    </source>
</evidence>
<feature type="transmembrane region" description="Helical" evidence="7">
    <location>
        <begin position="241"/>
        <end position="260"/>
    </location>
</feature>
<keyword evidence="2" id="KW-1003">Cell membrane</keyword>
<feature type="transmembrane region" description="Helical" evidence="7">
    <location>
        <begin position="97"/>
        <end position="117"/>
    </location>
</feature>
<evidence type="ECO:0000256" key="1">
    <source>
        <dbReference type="ARBA" id="ARBA00004651"/>
    </source>
</evidence>
<evidence type="ECO:0000256" key="7">
    <source>
        <dbReference type="SAM" id="Phobius"/>
    </source>
</evidence>
<feature type="domain" description="RDD" evidence="8">
    <location>
        <begin position="86"/>
        <end position="272"/>
    </location>
</feature>
<feature type="region of interest" description="Disordered" evidence="6">
    <location>
        <begin position="1"/>
        <end position="56"/>
    </location>
</feature>
<keyword evidence="4 7" id="KW-1133">Transmembrane helix</keyword>